<accession>A0A7W7EVS0</accession>
<dbReference type="RefSeq" id="WP_144907952.1">
    <property type="nucleotide sequence ID" value="NZ_JACHOA010000012.1"/>
</dbReference>
<evidence type="ECO:0000313" key="1">
    <source>
        <dbReference type="EMBL" id="MBB4615767.1"/>
    </source>
</evidence>
<comment type="caution">
    <text evidence="1">The sequence shown here is derived from an EMBL/GenBank/DDBJ whole genome shotgun (WGS) entry which is preliminary data.</text>
</comment>
<keyword evidence="2" id="KW-1185">Reference proteome</keyword>
<dbReference type="Proteomes" id="UP000538566">
    <property type="component" value="Unassembled WGS sequence"/>
</dbReference>
<reference evidence="1 2" key="1">
    <citation type="submission" date="2020-08" db="EMBL/GenBank/DDBJ databases">
        <title>Genomic Encyclopedia of Type Strains, Phase IV (KMG-IV): sequencing the most valuable type-strain genomes for metagenomic binning, comparative biology and taxonomic classification.</title>
        <authorList>
            <person name="Goeker M."/>
        </authorList>
    </citation>
    <scope>NUCLEOTIDE SEQUENCE [LARGE SCALE GENOMIC DNA]</scope>
    <source>
        <strain evidence="1 2">DSM 17507</strain>
    </source>
</reference>
<dbReference type="AlphaFoldDB" id="A0A7W7EVS0"/>
<evidence type="ECO:0000313" key="2">
    <source>
        <dbReference type="Proteomes" id="UP000538566"/>
    </source>
</evidence>
<name>A0A7W7EVS0_9SPHN</name>
<protein>
    <submittedName>
        <fullName evidence="1">Uncharacterized protein</fullName>
    </submittedName>
</protein>
<organism evidence="1 2">
    <name type="scientific">Novosphingobium taihuense</name>
    <dbReference type="NCBI Taxonomy" id="260085"/>
    <lineage>
        <taxon>Bacteria</taxon>
        <taxon>Pseudomonadati</taxon>
        <taxon>Pseudomonadota</taxon>
        <taxon>Alphaproteobacteria</taxon>
        <taxon>Sphingomonadales</taxon>
        <taxon>Sphingomonadaceae</taxon>
        <taxon>Novosphingobium</taxon>
    </lineage>
</organism>
<sequence length="207" mass="23925">MAEQQQPEMFHFSESVREYFGKPEVRSAVDLLVENKFVFAPSADDEWRKVDTFYDALLAARQTQIELAKDLARLWHEVWGQNFDELKPIASDPADETLSLSPEIRWNEEYFERHFSFAHSRKACLWVVLGDGPKELSTFDIAFDVRAGKRSVAKRHQNALPPQLSEWRFKHDAIRVSIQANDAGVFNLKEARQLAKNAVKVIGTFTW</sequence>
<gene>
    <name evidence="1" type="ORF">GGR37_004071</name>
</gene>
<dbReference type="OrthoDB" id="9877054at2"/>
<dbReference type="EMBL" id="JACHOA010000012">
    <property type="protein sequence ID" value="MBB4615767.1"/>
    <property type="molecule type" value="Genomic_DNA"/>
</dbReference>
<proteinExistence type="predicted"/>